<comment type="caution">
    <text evidence="1">The sequence shown here is derived from an EMBL/GenBank/DDBJ whole genome shotgun (WGS) entry which is preliminary data.</text>
</comment>
<accession>A0A3M2HLH9</accession>
<evidence type="ECO:0000313" key="2">
    <source>
        <dbReference type="Proteomes" id="UP000269774"/>
    </source>
</evidence>
<gene>
    <name evidence="1" type="ORF">EA797_13900</name>
</gene>
<dbReference type="RefSeq" id="WP_122166098.1">
    <property type="nucleotide sequence ID" value="NZ_CP180504.1"/>
</dbReference>
<dbReference type="Proteomes" id="UP000269774">
    <property type="component" value="Unassembled WGS sequence"/>
</dbReference>
<sequence length="63" mass="6770">MRFSSMSVGGIDADREPVSRARGLLQGLAGQAKARARSRGLVLAPVKWMGLLVLWRSSEASSK</sequence>
<dbReference type="AlphaFoldDB" id="A0A3M2HLH9"/>
<evidence type="ECO:0000313" key="1">
    <source>
        <dbReference type="EMBL" id="RMH90571.1"/>
    </source>
</evidence>
<organism evidence="1 2">
    <name type="scientific">Stutzerimonas zhaodongensis</name>
    <dbReference type="NCBI Taxonomy" id="1176257"/>
    <lineage>
        <taxon>Bacteria</taxon>
        <taxon>Pseudomonadati</taxon>
        <taxon>Pseudomonadota</taxon>
        <taxon>Gammaproteobacteria</taxon>
        <taxon>Pseudomonadales</taxon>
        <taxon>Pseudomonadaceae</taxon>
        <taxon>Stutzerimonas</taxon>
    </lineage>
</organism>
<keyword evidence="2" id="KW-1185">Reference proteome</keyword>
<dbReference type="EMBL" id="RFFM01000002">
    <property type="protein sequence ID" value="RMH90571.1"/>
    <property type="molecule type" value="Genomic_DNA"/>
</dbReference>
<protein>
    <submittedName>
        <fullName evidence="1">Uncharacterized protein</fullName>
    </submittedName>
</protein>
<reference evidence="1 2" key="1">
    <citation type="submission" date="2018-10" db="EMBL/GenBank/DDBJ databases">
        <title>Pseudomonas zhaodongensis NEAU-ST5-21(T) genome.</title>
        <authorList>
            <person name="Peng J."/>
            <person name="Liu Z.-P."/>
        </authorList>
    </citation>
    <scope>NUCLEOTIDE SEQUENCE [LARGE SCALE GENOMIC DNA]</scope>
    <source>
        <strain evidence="1 2">NEAU-ST5-21</strain>
    </source>
</reference>
<proteinExistence type="predicted"/>
<name>A0A3M2HLH9_9GAMM</name>